<feature type="transmembrane region" description="Helical" evidence="2">
    <location>
        <begin position="558"/>
        <end position="581"/>
    </location>
</feature>
<dbReference type="Proteomes" id="UP001501352">
    <property type="component" value="Unassembled WGS sequence"/>
</dbReference>
<feature type="transmembrane region" description="Helical" evidence="2">
    <location>
        <begin position="366"/>
        <end position="385"/>
    </location>
</feature>
<feature type="transmembrane region" description="Helical" evidence="2">
    <location>
        <begin position="463"/>
        <end position="483"/>
    </location>
</feature>
<dbReference type="PANTHER" id="PTHR32063">
    <property type="match status" value="1"/>
</dbReference>
<sequence>MMLSDISVRRPVMAAVAAIVLCVVGVAAFFFLPVRELPDVDPPVVSVNTSYAGASAEVIESRITEPIEQQIAGIQGVERINSTSRDGRSSVNIEFSLDRNIDDAANDVRDRVSRVLGRLPDQADPPEVAKADSDSQPIIILFLRSTSMNRLELTDYADRYLIDRLATVPGAAQVQIYGEQRYAMRVWLDPAAMAARGLTVTDVETALTTQNVELPAGSLESGQKDYTVRVARTYARAEDFRQLPIGTRGSASNATASNNTSGQASNAAGPPSGASGAIQGQASYVTRLGDIARVEEAPAEDRRLFRGNGLDQIGLAVTRQAQSNDLAISEGVEKMIEEIRPSLPEGTELVVGSDNSVFTKHAIDEVWITIGIAMALVALVNFIFLGSLRAALIPSIVAPICLLATFIVLAPLGFSLNLLTLLALVLAIGLVVDDAIVVVENIQRRLDLGEPPLVAAERGARQVFFAVVATTVVLLAVFAPLLFLPGYVGRLFVELAAAIAAAVAFSAFLALSLSPMLASKILKPAQTGGWLARKVDFAMDKLRESYGNSLRSMLGAKAALFGVIGLIVLVAIGTTVMFITLPDELVPPEDRGRVTVRVQGPEGAGFDYTRNIMMGLEPILAEYKASGEAESYLVSAPGFGGGSFNSGNATMVLADWSKRDRAADEIAQELNGKLRGQTDAQVNASTPGAFQRGGGNSNSVEMVVTGSEYEDIYNWLQPVLARALENPGFSRPRLNYEPNAPRLLVDVDPEKAAALGVSSQSIGRTLETMFGSRRATTYLKGGQEYDVILQTERDNRRTVGDLEALYVNTGSGQLVPLSAVVNTQTSGDTPDRRRLDRQRSITLSADLNPGTTIADATQFLTQVASEQPQGVVTTQWGGAARDQQEAGGAVMAAFGFALLLVFLVLAAQFESWITPAVIMLTVPLAAAGGLFGLVMAGSSLNIYSQIGLIILIGVAAKNGILIVEFANQLRDQGRSIRDAIIESSTLRLRPIIMTSIATAFGALPLALWQGAGAGSRQTIGVVIFAGAIFATILTLFVVPVIYGVLARFTKSPEYTARKIEEWEAQETTANDAVPAAAE</sequence>
<dbReference type="Gene3D" id="1.20.1640.10">
    <property type="entry name" value="Multidrug efflux transporter AcrB transmembrane domain"/>
    <property type="match status" value="2"/>
</dbReference>
<evidence type="ECO:0000313" key="4">
    <source>
        <dbReference type="Proteomes" id="UP001501352"/>
    </source>
</evidence>
<feature type="transmembrane region" description="Helical" evidence="2">
    <location>
        <begin position="12"/>
        <end position="32"/>
    </location>
</feature>
<feature type="transmembrane region" description="Helical" evidence="2">
    <location>
        <begin position="889"/>
        <end position="909"/>
    </location>
</feature>
<dbReference type="Gene3D" id="3.30.2090.10">
    <property type="entry name" value="Multidrug efflux transporter AcrB TolC docking domain, DN and DC subdomains"/>
    <property type="match status" value="2"/>
</dbReference>
<dbReference type="Gene3D" id="3.30.70.1430">
    <property type="entry name" value="Multidrug efflux transporter AcrB pore domain"/>
    <property type="match status" value="2"/>
</dbReference>
<feature type="transmembrane region" description="Helical" evidence="2">
    <location>
        <begin position="1019"/>
        <end position="1045"/>
    </location>
</feature>
<dbReference type="SUPFAM" id="SSF82693">
    <property type="entry name" value="Multidrug efflux transporter AcrB pore domain, PN1, PN2, PC1 and PC2 subdomains"/>
    <property type="match status" value="3"/>
</dbReference>
<keyword evidence="2" id="KW-0472">Membrane</keyword>
<feature type="transmembrane region" description="Helical" evidence="2">
    <location>
        <begin position="942"/>
        <end position="967"/>
    </location>
</feature>
<proteinExistence type="predicted"/>
<dbReference type="PANTHER" id="PTHR32063:SF14">
    <property type="entry name" value="BLL4319 PROTEIN"/>
    <property type="match status" value="1"/>
</dbReference>
<dbReference type="SUPFAM" id="SSF82866">
    <property type="entry name" value="Multidrug efflux transporter AcrB transmembrane domain"/>
    <property type="match status" value="2"/>
</dbReference>
<feature type="transmembrane region" description="Helical" evidence="2">
    <location>
        <begin position="916"/>
        <end position="936"/>
    </location>
</feature>
<feature type="transmembrane region" description="Helical" evidence="2">
    <location>
        <begin position="495"/>
        <end position="513"/>
    </location>
</feature>
<feature type="compositionally biased region" description="Low complexity" evidence="1">
    <location>
        <begin position="246"/>
        <end position="276"/>
    </location>
</feature>
<feature type="region of interest" description="Disordered" evidence="1">
    <location>
        <begin position="245"/>
        <end position="276"/>
    </location>
</feature>
<dbReference type="EMBL" id="BAAAGA010000004">
    <property type="protein sequence ID" value="GAA0621952.1"/>
    <property type="molecule type" value="Genomic_DNA"/>
</dbReference>
<organism evidence="3 4">
    <name type="scientific">Brevundimonas kwangchunensis</name>
    <dbReference type="NCBI Taxonomy" id="322163"/>
    <lineage>
        <taxon>Bacteria</taxon>
        <taxon>Pseudomonadati</taxon>
        <taxon>Pseudomonadota</taxon>
        <taxon>Alphaproteobacteria</taxon>
        <taxon>Caulobacterales</taxon>
        <taxon>Caulobacteraceae</taxon>
        <taxon>Brevundimonas</taxon>
    </lineage>
</organism>
<dbReference type="InterPro" id="IPR001036">
    <property type="entry name" value="Acrflvin-R"/>
</dbReference>
<gene>
    <name evidence="3" type="ORF">GCM10009422_17280</name>
</gene>
<dbReference type="Pfam" id="PF00873">
    <property type="entry name" value="ACR_tran"/>
    <property type="match status" value="2"/>
</dbReference>
<feature type="transmembrane region" description="Helical" evidence="2">
    <location>
        <begin position="988"/>
        <end position="1007"/>
    </location>
</feature>
<name>A0ABN1GX91_9CAUL</name>
<feature type="transmembrane region" description="Helical" evidence="2">
    <location>
        <begin position="392"/>
        <end position="412"/>
    </location>
</feature>
<evidence type="ECO:0000256" key="1">
    <source>
        <dbReference type="SAM" id="MobiDB-lite"/>
    </source>
</evidence>
<reference evidence="3 4" key="1">
    <citation type="journal article" date="2019" name="Int. J. Syst. Evol. Microbiol.">
        <title>The Global Catalogue of Microorganisms (GCM) 10K type strain sequencing project: providing services to taxonomists for standard genome sequencing and annotation.</title>
        <authorList>
            <consortium name="The Broad Institute Genomics Platform"/>
            <consortium name="The Broad Institute Genome Sequencing Center for Infectious Disease"/>
            <person name="Wu L."/>
            <person name="Ma J."/>
        </authorList>
    </citation>
    <scope>NUCLEOTIDE SEQUENCE [LARGE SCALE GENOMIC DNA]</scope>
    <source>
        <strain evidence="3 4">JCM 12928</strain>
    </source>
</reference>
<comment type="caution">
    <text evidence="3">The sequence shown here is derived from an EMBL/GenBank/DDBJ whole genome shotgun (WGS) entry which is preliminary data.</text>
</comment>
<protein>
    <submittedName>
        <fullName evidence="3">Efflux RND transporter permease subunit</fullName>
    </submittedName>
</protein>
<dbReference type="InterPro" id="IPR027463">
    <property type="entry name" value="AcrB_DN_DC_subdom"/>
</dbReference>
<keyword evidence="2" id="KW-1133">Transmembrane helix</keyword>
<dbReference type="PRINTS" id="PR00702">
    <property type="entry name" value="ACRIFLAVINRP"/>
</dbReference>
<feature type="transmembrane region" description="Helical" evidence="2">
    <location>
        <begin position="418"/>
        <end position="442"/>
    </location>
</feature>
<accession>A0ABN1GX91</accession>
<evidence type="ECO:0000313" key="3">
    <source>
        <dbReference type="EMBL" id="GAA0621952.1"/>
    </source>
</evidence>
<evidence type="ECO:0000256" key="2">
    <source>
        <dbReference type="SAM" id="Phobius"/>
    </source>
</evidence>
<keyword evidence="2" id="KW-0812">Transmembrane</keyword>
<dbReference type="SUPFAM" id="SSF82714">
    <property type="entry name" value="Multidrug efflux transporter AcrB TolC docking domain, DN and DC subdomains"/>
    <property type="match status" value="2"/>
</dbReference>
<keyword evidence="4" id="KW-1185">Reference proteome</keyword>